<feature type="compositionally biased region" description="Low complexity" evidence="1">
    <location>
        <begin position="65"/>
        <end position="78"/>
    </location>
</feature>
<dbReference type="OrthoDB" id="39175at2759"/>
<name>A0A8I2YLS5_9AGAM</name>
<gene>
    <name evidence="2" type="ORF">JVT61DRAFT_4243</name>
</gene>
<keyword evidence="3" id="KW-1185">Reference proteome</keyword>
<protein>
    <recommendedName>
        <fullName evidence="4">Zn(2)-C6 fungal-type domain-containing protein</fullName>
    </recommendedName>
</protein>
<reference evidence="2" key="1">
    <citation type="submission" date="2021-03" db="EMBL/GenBank/DDBJ databases">
        <title>Evolutionary innovations through gain and loss of genes in the ectomycorrhizal Boletales.</title>
        <authorList>
            <person name="Wu G."/>
            <person name="Miyauchi S."/>
            <person name="Morin E."/>
            <person name="Yang Z.-L."/>
            <person name="Xu J."/>
            <person name="Martin F.M."/>
        </authorList>
    </citation>
    <scope>NUCLEOTIDE SEQUENCE</scope>
    <source>
        <strain evidence="2">BR01</strain>
    </source>
</reference>
<accession>A0A8I2YLS5</accession>
<proteinExistence type="predicted"/>
<dbReference type="Proteomes" id="UP000683000">
    <property type="component" value="Unassembled WGS sequence"/>
</dbReference>
<evidence type="ECO:0000313" key="2">
    <source>
        <dbReference type="EMBL" id="KAG6374234.1"/>
    </source>
</evidence>
<feature type="region of interest" description="Disordered" evidence="1">
    <location>
        <begin position="61"/>
        <end position="80"/>
    </location>
</feature>
<dbReference type="EMBL" id="JAGFBS010000018">
    <property type="protein sequence ID" value="KAG6374234.1"/>
    <property type="molecule type" value="Genomic_DNA"/>
</dbReference>
<feature type="region of interest" description="Disordered" evidence="1">
    <location>
        <begin position="30"/>
        <end position="50"/>
    </location>
</feature>
<evidence type="ECO:0000256" key="1">
    <source>
        <dbReference type="SAM" id="MobiDB-lite"/>
    </source>
</evidence>
<evidence type="ECO:0008006" key="4">
    <source>
        <dbReference type="Google" id="ProtNLM"/>
    </source>
</evidence>
<dbReference type="AlphaFoldDB" id="A0A8I2YLS5"/>
<evidence type="ECO:0000313" key="3">
    <source>
        <dbReference type="Proteomes" id="UP000683000"/>
    </source>
</evidence>
<sequence>MNSSLYVLNDLHTLLASQLSLSQALEYPFPHRSRQGRSSEDNALHPQHPLSLPVDNFSLCHRHSQSPSPQPSALCSSPVPQSLCKKPALACLPCRERKIACSPPQPGNKTCR</sequence>
<comment type="caution">
    <text evidence="2">The sequence shown here is derived from an EMBL/GenBank/DDBJ whole genome shotgun (WGS) entry which is preliminary data.</text>
</comment>
<organism evidence="2 3">
    <name type="scientific">Boletus reticuloceps</name>
    <dbReference type="NCBI Taxonomy" id="495285"/>
    <lineage>
        <taxon>Eukaryota</taxon>
        <taxon>Fungi</taxon>
        <taxon>Dikarya</taxon>
        <taxon>Basidiomycota</taxon>
        <taxon>Agaricomycotina</taxon>
        <taxon>Agaricomycetes</taxon>
        <taxon>Agaricomycetidae</taxon>
        <taxon>Boletales</taxon>
        <taxon>Boletineae</taxon>
        <taxon>Boletaceae</taxon>
        <taxon>Boletoideae</taxon>
        <taxon>Boletus</taxon>
    </lineage>
</organism>